<protein>
    <submittedName>
        <fullName evidence="2">Sigma factor regulatory protein, FecR/PupR family</fullName>
    </submittedName>
</protein>
<evidence type="ECO:0000259" key="1">
    <source>
        <dbReference type="Pfam" id="PF04773"/>
    </source>
</evidence>
<evidence type="ECO:0000313" key="3">
    <source>
        <dbReference type="Proteomes" id="UP000011778"/>
    </source>
</evidence>
<dbReference type="PANTHER" id="PTHR30273">
    <property type="entry name" value="PERIPLASMIC SIGNAL SENSOR AND SIGMA FACTOR ACTIVATOR FECR-RELATED"/>
    <property type="match status" value="1"/>
</dbReference>
<dbReference type="AlphaFoldDB" id="M3IGE1"/>
<dbReference type="Proteomes" id="UP000011778">
    <property type="component" value="Unassembled WGS sequence"/>
</dbReference>
<dbReference type="EMBL" id="AFMD02000423">
    <property type="protein sequence ID" value="EMG20348.1"/>
    <property type="molecule type" value="Genomic_DNA"/>
</dbReference>
<dbReference type="GO" id="GO:0016989">
    <property type="term" value="F:sigma factor antagonist activity"/>
    <property type="evidence" value="ECO:0007669"/>
    <property type="project" value="TreeGrafter"/>
</dbReference>
<accession>M3IGE1</accession>
<name>M3IGE1_LEPIT</name>
<comment type="caution">
    <text evidence="2">The sequence shown here is derived from an EMBL/GenBank/DDBJ whole genome shotgun (WGS) entry which is preliminary data.</text>
</comment>
<proteinExistence type="predicted"/>
<dbReference type="InterPro" id="IPR012373">
    <property type="entry name" value="Ferrdict_sens_TM"/>
</dbReference>
<reference evidence="2 3" key="1">
    <citation type="submission" date="2013-02" db="EMBL/GenBank/DDBJ databases">
        <authorList>
            <person name="Harkins D.M."/>
            <person name="Durkin A.S."/>
            <person name="Brinkac L.M."/>
            <person name="Haft D.H."/>
            <person name="Selengut J.D."/>
            <person name="Sanka R."/>
            <person name="DePew J."/>
            <person name="Purushe J."/>
            <person name="Tulsiani S.M."/>
            <person name="Graham G.C."/>
            <person name="Burns M.-A."/>
            <person name="Dohnt M.F."/>
            <person name="Smythe L.D."/>
            <person name="McKay D.B."/>
            <person name="Craig S.B."/>
            <person name="Vinetz J.M."/>
            <person name="Sutton G.G."/>
            <person name="Nierman W.C."/>
            <person name="Fouts D.E."/>
        </authorList>
    </citation>
    <scope>NUCLEOTIDE SEQUENCE [LARGE SCALE GENOMIC DNA]</scope>
    <source>
        <strain evidence="2 3">LT2050</strain>
    </source>
</reference>
<organism evidence="2 3">
    <name type="scientific">Leptospira interrogans serovar Copenhageni str. LT2050</name>
    <dbReference type="NCBI Taxonomy" id="1001598"/>
    <lineage>
        <taxon>Bacteria</taxon>
        <taxon>Pseudomonadati</taxon>
        <taxon>Spirochaetota</taxon>
        <taxon>Spirochaetia</taxon>
        <taxon>Leptospirales</taxon>
        <taxon>Leptospiraceae</taxon>
        <taxon>Leptospira</taxon>
    </lineage>
</organism>
<feature type="domain" description="FecR protein" evidence="1">
    <location>
        <begin position="1"/>
        <end position="85"/>
    </location>
</feature>
<dbReference type="Gene3D" id="2.60.120.1440">
    <property type="match status" value="1"/>
</dbReference>
<dbReference type="Pfam" id="PF04773">
    <property type="entry name" value="FecR"/>
    <property type="match status" value="1"/>
</dbReference>
<sequence>MSDGIVVRVLSDSEVSFRLIDLSTHYKIGIDLEKGELLAHIHKNLKKEEFIVRSENLSAEVRGTSFSFQNIPGQGTKVEVLEGRVAVSTHVESQKSAPEGEQVIEPNQGIFVNQKGFVRSHLNDFEKIV</sequence>
<evidence type="ECO:0000313" key="2">
    <source>
        <dbReference type="EMBL" id="EMG20348.1"/>
    </source>
</evidence>
<dbReference type="PANTHER" id="PTHR30273:SF2">
    <property type="entry name" value="PROTEIN FECR"/>
    <property type="match status" value="1"/>
</dbReference>
<dbReference type="InterPro" id="IPR006860">
    <property type="entry name" value="FecR"/>
</dbReference>
<gene>
    <name evidence="2" type="ORF">LEP1GSC150_1230</name>
</gene>